<name>A0ABP0SNU8_9DINO</name>
<proteinExistence type="predicted"/>
<protein>
    <submittedName>
        <fullName evidence="2">Uncharacterized protein</fullName>
    </submittedName>
</protein>
<sequence length="427" mass="45634">MKAAGALVAGVLALAQSTDAISANQADFDVLHSIWTTGDNIKGGKALKNCIVDGGKLNPFDCSTGCTFNNGGAFQCDNTDGSITEIYQGTAPAIFSGTFDLNKLFTDGDLALAGLSKFWIPPQDNQGLVYSGASNDNCFDYPLNANWFADPAAFCFVQQATAEGPLSGHLIEELKNGGNSDFCDGGVVSCSGSNAKLPVSVTYPSDGSALELTEDDAMQFEDALIFLGPGLASLDLSGLTGDITFEADWDHQDAEGEDCLDMQRCYASGFTCTMPTGLNLCPPKFPMCEAVTDETVCNSEDKCFFMGNKCVPVTSCADFSLTSSFCDWNDNGRRKTFRKICRKKKPFIRGCSRNQFATCKWDKKSKSCVDATVACAACDSEAQVGKCCRKNGNKKICNIVTARDAQGGVLQKTCEPKEPNYPANFTP</sequence>
<evidence type="ECO:0000313" key="3">
    <source>
        <dbReference type="Proteomes" id="UP001642464"/>
    </source>
</evidence>
<evidence type="ECO:0000256" key="1">
    <source>
        <dbReference type="SAM" id="SignalP"/>
    </source>
</evidence>
<gene>
    <name evidence="2" type="ORF">SCF082_LOCUS52845</name>
</gene>
<keyword evidence="1" id="KW-0732">Signal</keyword>
<feature type="signal peptide" evidence="1">
    <location>
        <begin position="1"/>
        <end position="20"/>
    </location>
</feature>
<dbReference type="EMBL" id="CAXAMM010044287">
    <property type="protein sequence ID" value="CAK9114070.1"/>
    <property type="molecule type" value="Genomic_DNA"/>
</dbReference>
<evidence type="ECO:0000313" key="2">
    <source>
        <dbReference type="EMBL" id="CAK9114070.1"/>
    </source>
</evidence>
<comment type="caution">
    <text evidence="2">The sequence shown here is derived from an EMBL/GenBank/DDBJ whole genome shotgun (WGS) entry which is preliminary data.</text>
</comment>
<dbReference type="Proteomes" id="UP001642464">
    <property type="component" value="Unassembled WGS sequence"/>
</dbReference>
<organism evidence="2 3">
    <name type="scientific">Durusdinium trenchii</name>
    <dbReference type="NCBI Taxonomy" id="1381693"/>
    <lineage>
        <taxon>Eukaryota</taxon>
        <taxon>Sar</taxon>
        <taxon>Alveolata</taxon>
        <taxon>Dinophyceae</taxon>
        <taxon>Suessiales</taxon>
        <taxon>Symbiodiniaceae</taxon>
        <taxon>Durusdinium</taxon>
    </lineage>
</organism>
<keyword evidence="3" id="KW-1185">Reference proteome</keyword>
<accession>A0ABP0SNU8</accession>
<reference evidence="2 3" key="1">
    <citation type="submission" date="2024-02" db="EMBL/GenBank/DDBJ databases">
        <authorList>
            <person name="Chen Y."/>
            <person name="Shah S."/>
            <person name="Dougan E. K."/>
            <person name="Thang M."/>
            <person name="Chan C."/>
        </authorList>
    </citation>
    <scope>NUCLEOTIDE SEQUENCE [LARGE SCALE GENOMIC DNA]</scope>
</reference>
<feature type="chain" id="PRO_5047515526" evidence="1">
    <location>
        <begin position="21"/>
        <end position="427"/>
    </location>
</feature>